<gene>
    <name evidence="2" type="ORF">Cni_G07313</name>
</gene>
<evidence type="ECO:0000313" key="2">
    <source>
        <dbReference type="EMBL" id="WOK98601.1"/>
    </source>
</evidence>
<feature type="region of interest" description="Disordered" evidence="1">
    <location>
        <begin position="158"/>
        <end position="181"/>
    </location>
</feature>
<organism evidence="2 3">
    <name type="scientific">Canna indica</name>
    <name type="common">Indian-shot</name>
    <dbReference type="NCBI Taxonomy" id="4628"/>
    <lineage>
        <taxon>Eukaryota</taxon>
        <taxon>Viridiplantae</taxon>
        <taxon>Streptophyta</taxon>
        <taxon>Embryophyta</taxon>
        <taxon>Tracheophyta</taxon>
        <taxon>Spermatophyta</taxon>
        <taxon>Magnoliopsida</taxon>
        <taxon>Liliopsida</taxon>
        <taxon>Zingiberales</taxon>
        <taxon>Cannaceae</taxon>
        <taxon>Canna</taxon>
    </lineage>
</organism>
<protein>
    <submittedName>
        <fullName evidence="2">Uncharacterized protein</fullName>
    </submittedName>
</protein>
<dbReference type="PANTHER" id="PTHR34364">
    <property type="entry name" value="WAS/WASL-INTERACTING FAMILY PROTEIN"/>
    <property type="match status" value="1"/>
</dbReference>
<feature type="region of interest" description="Disordered" evidence="1">
    <location>
        <begin position="1"/>
        <end position="43"/>
    </location>
</feature>
<reference evidence="2 3" key="1">
    <citation type="submission" date="2023-10" db="EMBL/GenBank/DDBJ databases">
        <title>Chromosome-scale genome assembly provides insights into flower coloration mechanisms of Canna indica.</title>
        <authorList>
            <person name="Li C."/>
        </authorList>
    </citation>
    <scope>NUCLEOTIDE SEQUENCE [LARGE SCALE GENOMIC DNA]</scope>
    <source>
        <tissue evidence="2">Flower</tissue>
    </source>
</reference>
<keyword evidence="3" id="KW-1185">Reference proteome</keyword>
<name>A0AAQ3JYW9_9LILI</name>
<evidence type="ECO:0000313" key="3">
    <source>
        <dbReference type="Proteomes" id="UP001327560"/>
    </source>
</evidence>
<feature type="compositionally biased region" description="Basic and acidic residues" evidence="1">
    <location>
        <begin position="23"/>
        <end position="39"/>
    </location>
</feature>
<accession>A0AAQ3JYW9</accession>
<dbReference type="Proteomes" id="UP001327560">
    <property type="component" value="Chromosome 2"/>
</dbReference>
<dbReference type="AlphaFoldDB" id="A0AAQ3JYW9"/>
<dbReference type="EMBL" id="CP136891">
    <property type="protein sequence ID" value="WOK98601.1"/>
    <property type="molecule type" value="Genomic_DNA"/>
</dbReference>
<sequence length="245" mass="27229">MEVEAGKKKKQVEAEKKKKKKGGTREVETKREEREKGPEFDCPPPIATKVKGLQLCDQVVSVSDGFVAVATVGCCSSSSSSSAPATHSATIGPKEGIHPPRLSVIPYRQPWHRSAIFIVNLQFFAPEQSFWLVKQTSMSKIMPHAAYVLIKQSAEKDNEEKVQATSSPVPKTESAVPEKELAAEPIPAPVKVLPPIPEQEQRQLFKWILEEKRKVKPSDPTEKKKLDEEKALLKQFIRAKSVPSI</sequence>
<dbReference type="PANTHER" id="PTHR34364:SF1">
    <property type="entry name" value="WAS_WASL-INTERACTING FAMILY PROTEIN"/>
    <property type="match status" value="1"/>
</dbReference>
<feature type="region of interest" description="Disordered" evidence="1">
    <location>
        <begin position="77"/>
        <end position="97"/>
    </location>
</feature>
<evidence type="ECO:0000256" key="1">
    <source>
        <dbReference type="SAM" id="MobiDB-lite"/>
    </source>
</evidence>
<feature type="compositionally biased region" description="Basic and acidic residues" evidence="1">
    <location>
        <begin position="1"/>
        <end position="16"/>
    </location>
</feature>
<proteinExistence type="predicted"/>